<evidence type="ECO:0008006" key="3">
    <source>
        <dbReference type="Google" id="ProtNLM"/>
    </source>
</evidence>
<proteinExistence type="predicted"/>
<dbReference type="EMBL" id="CABFPH010000003">
    <property type="protein sequence ID" value="VUD69821.1"/>
    <property type="molecule type" value="Genomic_DNA"/>
</dbReference>
<dbReference type="RefSeq" id="WP_142581417.1">
    <property type="nucleotide sequence ID" value="NZ_CABFPH010000003.1"/>
</dbReference>
<sequence>MTSNPAGTVRVIDSAVDCPEIPIVTGGGNAHVVMWPGNGAIYRTFHLISLDLSGKTIPLQHSSDSVYYIVSGKGTVTDVAAGVVSELTEGAMVHIDRGDTYMFAADGISGMRLLGGPCPADPDLYATLRASK</sequence>
<dbReference type="InterPro" id="IPR014710">
    <property type="entry name" value="RmlC-like_jellyroll"/>
</dbReference>
<dbReference type="Gene3D" id="2.60.120.10">
    <property type="entry name" value="Jelly Rolls"/>
    <property type="match status" value="1"/>
</dbReference>
<keyword evidence="2" id="KW-1185">Reference proteome</keyword>
<protein>
    <recommendedName>
        <fullName evidence="3">Cupin 2 conserved barrel domain-containing protein</fullName>
    </recommendedName>
</protein>
<evidence type="ECO:0000313" key="1">
    <source>
        <dbReference type="EMBL" id="VUD69821.1"/>
    </source>
</evidence>
<reference evidence="1 2" key="1">
    <citation type="submission" date="2019-06" db="EMBL/GenBank/DDBJ databases">
        <authorList>
            <person name="Rodrigo-Torres L."/>
            <person name="Arahal R. D."/>
            <person name="Lucena T."/>
        </authorList>
    </citation>
    <scope>NUCLEOTIDE SEQUENCE [LARGE SCALE GENOMIC DNA]</scope>
    <source>
        <strain evidence="1 2">SB0023/3</strain>
    </source>
</reference>
<dbReference type="AlphaFoldDB" id="A0A509E6M5"/>
<dbReference type="Proteomes" id="UP000410984">
    <property type="component" value="Unassembled WGS sequence"/>
</dbReference>
<dbReference type="InterPro" id="IPR011051">
    <property type="entry name" value="RmlC_Cupin_sf"/>
</dbReference>
<organism evidence="1 2">
    <name type="scientific">Methylobacterium symbioticum</name>
    <dbReference type="NCBI Taxonomy" id="2584084"/>
    <lineage>
        <taxon>Bacteria</taxon>
        <taxon>Pseudomonadati</taxon>
        <taxon>Pseudomonadota</taxon>
        <taxon>Alphaproteobacteria</taxon>
        <taxon>Hyphomicrobiales</taxon>
        <taxon>Methylobacteriaceae</taxon>
        <taxon>Methylobacterium</taxon>
    </lineage>
</organism>
<dbReference type="SUPFAM" id="SSF51182">
    <property type="entry name" value="RmlC-like cupins"/>
    <property type="match status" value="1"/>
</dbReference>
<gene>
    <name evidence="1" type="ORF">MET9862_00380</name>
</gene>
<name>A0A509E6M5_9HYPH</name>
<dbReference type="OrthoDB" id="8242078at2"/>
<accession>A0A509E6M5</accession>
<evidence type="ECO:0000313" key="2">
    <source>
        <dbReference type="Proteomes" id="UP000410984"/>
    </source>
</evidence>